<comment type="similarity">
    <text evidence="13">Belongs to the BET1 family.</text>
</comment>
<dbReference type="EMBL" id="GGFM01004820">
    <property type="protein sequence ID" value="MBW25571.1"/>
    <property type="molecule type" value="Transcribed_RNA"/>
</dbReference>
<evidence type="ECO:0000256" key="3">
    <source>
        <dbReference type="ARBA" id="ARBA00022553"/>
    </source>
</evidence>
<evidence type="ECO:0000313" key="22">
    <source>
        <dbReference type="EMBL" id="MBW25571.1"/>
    </source>
</evidence>
<feature type="domain" description="T-SNARE coiled-coil homology" evidence="21">
    <location>
        <begin position="29"/>
        <end position="91"/>
    </location>
</feature>
<dbReference type="GO" id="GO:0005794">
    <property type="term" value="C:Golgi apparatus"/>
    <property type="evidence" value="ECO:0007669"/>
    <property type="project" value="UniProtKB-SubCell"/>
</dbReference>
<accession>A0A2M3ZAQ1</accession>
<evidence type="ECO:0000256" key="10">
    <source>
        <dbReference type="ARBA" id="ARBA00023054"/>
    </source>
</evidence>
<keyword evidence="5" id="KW-0256">Endoplasmic reticulum</keyword>
<dbReference type="FunFam" id="1.20.5.110:FF:000026">
    <property type="entry name" value="BET1 homolog"/>
    <property type="match status" value="1"/>
</dbReference>
<keyword evidence="10" id="KW-0175">Coiled coil</keyword>
<dbReference type="SUPFAM" id="SSF58038">
    <property type="entry name" value="SNARE fusion complex"/>
    <property type="match status" value="1"/>
</dbReference>
<organism evidence="22">
    <name type="scientific">Anopheles braziliensis</name>
    <dbReference type="NCBI Taxonomy" id="58242"/>
    <lineage>
        <taxon>Eukaryota</taxon>
        <taxon>Metazoa</taxon>
        <taxon>Ecdysozoa</taxon>
        <taxon>Arthropoda</taxon>
        <taxon>Hexapoda</taxon>
        <taxon>Insecta</taxon>
        <taxon>Pterygota</taxon>
        <taxon>Neoptera</taxon>
        <taxon>Endopterygota</taxon>
        <taxon>Diptera</taxon>
        <taxon>Nematocera</taxon>
        <taxon>Culicoidea</taxon>
        <taxon>Culicidae</taxon>
        <taxon>Anophelinae</taxon>
        <taxon>Anopheles</taxon>
    </lineage>
</organism>
<evidence type="ECO:0000256" key="12">
    <source>
        <dbReference type="ARBA" id="ARBA00024188"/>
    </source>
</evidence>
<evidence type="ECO:0000256" key="16">
    <source>
        <dbReference type="ARBA" id="ARBA00063965"/>
    </source>
</evidence>
<dbReference type="InterPro" id="IPR039899">
    <property type="entry name" value="BET1_SNARE"/>
</dbReference>
<keyword evidence="3" id="KW-0597">Phosphoprotein</keyword>
<dbReference type="SMART" id="SM00397">
    <property type="entry name" value="t_SNARE"/>
    <property type="match status" value="1"/>
</dbReference>
<comment type="function">
    <text evidence="15">Required for vesicular transport from the ER to the Golgi complex. Functions as a SNARE involved in the docking process of ER-derived vesicles with the cis-Golgi membrane.</text>
</comment>
<evidence type="ECO:0000256" key="19">
    <source>
        <dbReference type="SAM" id="MobiDB-lite"/>
    </source>
</evidence>
<evidence type="ECO:0000256" key="5">
    <source>
        <dbReference type="ARBA" id="ARBA00022824"/>
    </source>
</evidence>
<evidence type="ECO:0000256" key="15">
    <source>
        <dbReference type="ARBA" id="ARBA00054011"/>
    </source>
</evidence>
<evidence type="ECO:0000256" key="18">
    <source>
        <dbReference type="ARBA" id="ARBA00077825"/>
    </source>
</evidence>
<dbReference type="PANTHER" id="PTHR12791">
    <property type="entry name" value="GOLGI SNARE BET1-RELATED"/>
    <property type="match status" value="1"/>
</dbReference>
<dbReference type="InterPro" id="IPR000727">
    <property type="entry name" value="T_SNARE_dom"/>
</dbReference>
<name>A0A2M3ZAQ1_9DIPT</name>
<dbReference type="GO" id="GO:0015031">
    <property type="term" value="P:protein transport"/>
    <property type="evidence" value="ECO:0007669"/>
    <property type="project" value="UniProtKB-KW"/>
</dbReference>
<keyword evidence="8 20" id="KW-1133">Transmembrane helix</keyword>
<feature type="region of interest" description="Disordered" evidence="19">
    <location>
        <begin position="1"/>
        <end position="35"/>
    </location>
</feature>
<evidence type="ECO:0000256" key="11">
    <source>
        <dbReference type="ARBA" id="ARBA00023136"/>
    </source>
</evidence>
<evidence type="ECO:0000256" key="20">
    <source>
        <dbReference type="SAM" id="Phobius"/>
    </source>
</evidence>
<reference evidence="22" key="1">
    <citation type="submission" date="2018-01" db="EMBL/GenBank/DDBJ databases">
        <title>An insight into the sialome of Amazonian anophelines.</title>
        <authorList>
            <person name="Ribeiro J.M."/>
            <person name="Scarpassa V."/>
            <person name="Calvo E."/>
        </authorList>
    </citation>
    <scope>NUCLEOTIDE SEQUENCE</scope>
    <source>
        <tissue evidence="22">Salivary glands</tissue>
    </source>
</reference>
<dbReference type="PROSITE" id="PS50192">
    <property type="entry name" value="T_SNARE"/>
    <property type="match status" value="1"/>
</dbReference>
<evidence type="ECO:0000256" key="1">
    <source>
        <dbReference type="ARBA" id="ARBA00004389"/>
    </source>
</evidence>
<evidence type="ECO:0000256" key="6">
    <source>
        <dbReference type="ARBA" id="ARBA00022892"/>
    </source>
</evidence>
<keyword evidence="11 20" id="KW-0472">Membrane</keyword>
<evidence type="ECO:0000256" key="9">
    <source>
        <dbReference type="ARBA" id="ARBA00023034"/>
    </source>
</evidence>
<proteinExistence type="inferred from homology"/>
<evidence type="ECO:0000256" key="14">
    <source>
        <dbReference type="ARBA" id="ARBA00046280"/>
    </source>
</evidence>
<keyword evidence="7" id="KW-0653">Protein transport</keyword>
<dbReference type="GO" id="GO:0016192">
    <property type="term" value="P:vesicle-mediated transport"/>
    <property type="evidence" value="ECO:0007669"/>
    <property type="project" value="UniProtKB-KW"/>
</dbReference>
<dbReference type="AlphaFoldDB" id="A0A2M3ZAQ1"/>
<feature type="compositionally biased region" description="Polar residues" evidence="19">
    <location>
        <begin position="1"/>
        <end position="27"/>
    </location>
</feature>
<keyword evidence="6" id="KW-0931">ER-Golgi transport</keyword>
<keyword evidence="2" id="KW-0813">Transport</keyword>
<evidence type="ECO:0000256" key="7">
    <source>
        <dbReference type="ARBA" id="ARBA00022927"/>
    </source>
</evidence>
<evidence type="ECO:0000256" key="17">
    <source>
        <dbReference type="ARBA" id="ARBA00071590"/>
    </source>
</evidence>
<evidence type="ECO:0000259" key="21">
    <source>
        <dbReference type="PROSITE" id="PS50192"/>
    </source>
</evidence>
<dbReference type="CDD" id="cd15853">
    <property type="entry name" value="SNARE_Bet1"/>
    <property type="match status" value="1"/>
</dbReference>
<dbReference type="Gene3D" id="1.20.5.110">
    <property type="match status" value="1"/>
</dbReference>
<protein>
    <recommendedName>
        <fullName evidence="17">BET1 homolog</fullName>
    </recommendedName>
    <alternativeName>
        <fullName evidence="18">Golgi vesicular membrane-trafficking protein p18</fullName>
    </alternativeName>
</protein>
<evidence type="ECO:0000256" key="4">
    <source>
        <dbReference type="ARBA" id="ARBA00022692"/>
    </source>
</evidence>
<sequence>MRRSQGYNYQPLPQHQAPGPSSGQQASGDALEEENERMAEELKGKIGALKSLTIDIGNEVRYQDRLLRGMDEDMDRTGGFMSNTINRVVRLGKGGHRNYMCYMFLFVLAVFFLLYIVLKLR</sequence>
<dbReference type="GO" id="GO:0005789">
    <property type="term" value="C:endoplasmic reticulum membrane"/>
    <property type="evidence" value="ECO:0007669"/>
    <property type="project" value="UniProtKB-SubCell"/>
</dbReference>
<comment type="subunit">
    <text evidence="16">Interacts with SNARE complex members GOSR2, SEC22B and STX5. Interacts with LMAN1/ERGIC53. Interacts with STX17.</text>
</comment>
<keyword evidence="9" id="KW-0333">Golgi apparatus</keyword>
<comment type="subcellular location">
    <subcellularLocation>
        <location evidence="14">Endomembrane system</location>
        <topology evidence="14">Single-pass type IV membrane protein</topology>
    </subcellularLocation>
    <subcellularLocation>
        <location evidence="1">Endoplasmic reticulum membrane</location>
        <topology evidence="1">Single-pass membrane protein</topology>
    </subcellularLocation>
    <subcellularLocation>
        <location evidence="12">Golgi apparatus</location>
        <location evidence="12">cis-Golgi network membrane</location>
    </subcellularLocation>
</comment>
<evidence type="ECO:0000256" key="13">
    <source>
        <dbReference type="ARBA" id="ARBA00037962"/>
    </source>
</evidence>
<keyword evidence="4 20" id="KW-0812">Transmembrane</keyword>
<evidence type="ECO:0000256" key="8">
    <source>
        <dbReference type="ARBA" id="ARBA00022989"/>
    </source>
</evidence>
<evidence type="ECO:0000256" key="2">
    <source>
        <dbReference type="ARBA" id="ARBA00022448"/>
    </source>
</evidence>
<feature type="transmembrane region" description="Helical" evidence="20">
    <location>
        <begin position="99"/>
        <end position="118"/>
    </location>
</feature>